<dbReference type="VEuPathDB" id="GiardiaDB:GL50581_4122"/>
<organism evidence="2 3">
    <name type="scientific">Giardia intestinalis</name>
    <name type="common">Giardia lamblia</name>
    <dbReference type="NCBI Taxonomy" id="5741"/>
    <lineage>
        <taxon>Eukaryota</taxon>
        <taxon>Metamonada</taxon>
        <taxon>Diplomonadida</taxon>
        <taxon>Hexamitidae</taxon>
        <taxon>Giardiinae</taxon>
        <taxon>Giardia</taxon>
    </lineage>
</organism>
<dbReference type="AlphaFoldDB" id="V6TMJ4"/>
<evidence type="ECO:0000313" key="3">
    <source>
        <dbReference type="Proteomes" id="UP000018320"/>
    </source>
</evidence>
<dbReference type="VEuPathDB" id="GiardiaDB:GL50803_0033020"/>
<comment type="caution">
    <text evidence="2">The sequence shown here is derived from an EMBL/GenBank/DDBJ whole genome shotgun (WGS) entry which is preliminary data.</text>
</comment>
<sequence>MKYNVYIKRQCAHISCVFRCLIRICEILTKLCELITDFITCYMSGKPGQTITGHSQSCLQRTVAQKGEANESKANPSYLDKLPNDMLLNLYNPTKQKQRQSPADIHALIFSRLREIDRQYHRETSAEIVKDLQELVNQNPQALALSDAHSSLDQQHDRITKKSNSKVKRPISAKPQKTPFAITNSSGETRTKSRGAQAKLSQLFGDDYIGSGASISLTEVSDYLTGKTELMQENVSRCIAEYTKKKQADAFEVKLRKLAPPVAPSKSKQTQSINLVGSLNYNDMEAHISSKAIMSDDIECTTLSLADFHDQIFHNGYSKSSACRSSAGETLDEPAEKVRVILHGNLLGPVEREKRLLESKRRLLLQALKRTNSYTEKEVITKKLQHMMN</sequence>
<evidence type="ECO:0000256" key="1">
    <source>
        <dbReference type="SAM" id="MobiDB-lite"/>
    </source>
</evidence>
<evidence type="ECO:0000313" key="2">
    <source>
        <dbReference type="EMBL" id="ESU39572.1"/>
    </source>
</evidence>
<dbReference type="VEuPathDB" id="GiardiaDB:QR46_0061"/>
<feature type="compositionally biased region" description="Basic residues" evidence="1">
    <location>
        <begin position="161"/>
        <end position="171"/>
    </location>
</feature>
<dbReference type="VEuPathDB" id="GiardiaDB:DHA2_151152"/>
<dbReference type="EMBL" id="AHGT01000002">
    <property type="protein sequence ID" value="ESU39572.1"/>
    <property type="molecule type" value="Genomic_DNA"/>
</dbReference>
<gene>
    <name evidence="2" type="ORF">DHA2_151152</name>
</gene>
<name>V6TMJ4_GIAIN</name>
<protein>
    <submittedName>
        <fullName evidence="2">Uncharacterized protein</fullName>
    </submittedName>
</protein>
<proteinExistence type="predicted"/>
<accession>V6TMJ4</accession>
<dbReference type="Proteomes" id="UP000018320">
    <property type="component" value="Unassembled WGS sequence"/>
</dbReference>
<feature type="region of interest" description="Disordered" evidence="1">
    <location>
        <begin position="158"/>
        <end position="195"/>
    </location>
</feature>
<reference evidence="2 3" key="2">
    <citation type="journal article" date="2013" name="Genome Biol. Evol.">
        <title>Genome sequencing of Giardia lamblia genotypes A2 and B isolates (DH and GS) and comparative analysis with the genomes of genotypes A1 and E (WB and Pig).</title>
        <authorList>
            <person name="Adam R.D."/>
            <person name="Dahlstrom E.W."/>
            <person name="Martens C.A."/>
            <person name="Bruno D.P."/>
            <person name="Barbian K.D."/>
            <person name="Ricklefs S.M."/>
            <person name="Hernandez M.M."/>
            <person name="Narla N.P."/>
            <person name="Patel R.B."/>
            <person name="Porcella S.F."/>
            <person name="Nash T.E."/>
        </authorList>
    </citation>
    <scope>NUCLEOTIDE SEQUENCE [LARGE SCALE GENOMIC DNA]</scope>
    <source>
        <strain evidence="2 3">DH</strain>
    </source>
</reference>
<reference evidence="3" key="1">
    <citation type="submission" date="2012-02" db="EMBL/GenBank/DDBJ databases">
        <title>Genome sequencing of Giardia lamblia Genotypes A2 and B isolates (DH and GS) and comparative analysis with the genomes of Genotypes A1 and E (WB and Pig).</title>
        <authorList>
            <person name="Adam R."/>
            <person name="Dahlstrom E."/>
            <person name="Martens C."/>
            <person name="Bruno D."/>
            <person name="Barbian K."/>
            <person name="Porcella S.F."/>
            <person name="Nash T."/>
        </authorList>
    </citation>
    <scope>NUCLEOTIDE SEQUENCE</scope>
    <source>
        <strain evidence="3">DH</strain>
    </source>
</reference>